<feature type="chain" id="PRO_5027664181" evidence="2">
    <location>
        <begin position="27"/>
        <end position="207"/>
    </location>
</feature>
<feature type="compositionally biased region" description="Acidic residues" evidence="1">
    <location>
        <begin position="193"/>
        <end position="207"/>
    </location>
</feature>
<keyword evidence="2" id="KW-0732">Signal</keyword>
<accession>A0A6V7QKL9</accession>
<proteinExistence type="predicted"/>
<evidence type="ECO:0000313" key="3">
    <source>
        <dbReference type="EMBL" id="CAD1843457.1"/>
    </source>
</evidence>
<evidence type="ECO:0000256" key="2">
    <source>
        <dbReference type="SAM" id="SignalP"/>
    </source>
</evidence>
<feature type="signal peptide" evidence="2">
    <location>
        <begin position="1"/>
        <end position="26"/>
    </location>
</feature>
<gene>
    <name evidence="3" type="ORF">CB5_LOCUS26668</name>
</gene>
<feature type="region of interest" description="Disordered" evidence="1">
    <location>
        <begin position="143"/>
        <end position="207"/>
    </location>
</feature>
<reference evidence="3" key="1">
    <citation type="submission" date="2020-07" db="EMBL/GenBank/DDBJ databases">
        <authorList>
            <person name="Lin J."/>
        </authorList>
    </citation>
    <scope>NUCLEOTIDE SEQUENCE</scope>
</reference>
<dbReference type="AlphaFoldDB" id="A0A6V7QKL9"/>
<organism evidence="3">
    <name type="scientific">Ananas comosus var. bracteatus</name>
    <name type="common">red pineapple</name>
    <dbReference type="NCBI Taxonomy" id="296719"/>
    <lineage>
        <taxon>Eukaryota</taxon>
        <taxon>Viridiplantae</taxon>
        <taxon>Streptophyta</taxon>
        <taxon>Embryophyta</taxon>
        <taxon>Tracheophyta</taxon>
        <taxon>Spermatophyta</taxon>
        <taxon>Magnoliopsida</taxon>
        <taxon>Liliopsida</taxon>
        <taxon>Poales</taxon>
        <taxon>Bromeliaceae</taxon>
        <taxon>Bromelioideae</taxon>
        <taxon>Ananas</taxon>
    </lineage>
</organism>
<sequence length="207" mass="22715">MAWRYRPPLTLRPLLLLFVAATPTLSSLGNTVASSRTTRRCSPRRPFVLSAFVVVPLRLRSPRCLSRPIALRLLSPCCLSRPTSHLPSPVLSAFSRPVACPVRHPVWEVALCRRSCGLRLFLHRTFSARSARAGRAGAGARARAAQACEPTRAARGQAGVGGRARADEQTGADMSRRRAEDASGKFQTQANNDNDEKEIEKEEDDDE</sequence>
<feature type="compositionally biased region" description="Basic and acidic residues" evidence="1">
    <location>
        <begin position="164"/>
        <end position="183"/>
    </location>
</feature>
<name>A0A6V7QKL9_ANACO</name>
<evidence type="ECO:0000256" key="1">
    <source>
        <dbReference type="SAM" id="MobiDB-lite"/>
    </source>
</evidence>
<protein>
    <submittedName>
        <fullName evidence="3">Uncharacterized protein</fullName>
    </submittedName>
</protein>
<dbReference type="EMBL" id="LR862136">
    <property type="protein sequence ID" value="CAD1843457.1"/>
    <property type="molecule type" value="Genomic_DNA"/>
</dbReference>